<evidence type="ECO:0000256" key="3">
    <source>
        <dbReference type="ARBA" id="ARBA00022692"/>
    </source>
</evidence>
<accession>A0A1I4F7M8</accession>
<dbReference type="EMBL" id="FOSZ01000005">
    <property type="protein sequence ID" value="SFL13968.1"/>
    <property type="molecule type" value="Genomic_DNA"/>
</dbReference>
<dbReference type="InterPro" id="IPR018076">
    <property type="entry name" value="T2SS_GspF_dom"/>
</dbReference>
<gene>
    <name evidence="9" type="ORF">SAMN04488036_105271</name>
</gene>
<keyword evidence="2" id="KW-1003">Cell membrane</keyword>
<organism evidence="9 10">
    <name type="scientific">Shimia haliotis</name>
    <dbReference type="NCBI Taxonomy" id="1280847"/>
    <lineage>
        <taxon>Bacteria</taxon>
        <taxon>Pseudomonadati</taxon>
        <taxon>Pseudomonadota</taxon>
        <taxon>Alphaproteobacteria</taxon>
        <taxon>Rhodobacterales</taxon>
        <taxon>Roseobacteraceae</taxon>
    </lineage>
</organism>
<feature type="transmembrane region" description="Helical" evidence="6">
    <location>
        <begin position="117"/>
        <end position="136"/>
    </location>
</feature>
<dbReference type="AlphaFoldDB" id="A0A1I4F7M8"/>
<evidence type="ECO:0000259" key="7">
    <source>
        <dbReference type="Pfam" id="PF00482"/>
    </source>
</evidence>
<feature type="domain" description="Type II secretion system protein TadB-like N-terminal" evidence="8">
    <location>
        <begin position="1"/>
        <end position="143"/>
    </location>
</feature>
<evidence type="ECO:0000313" key="10">
    <source>
        <dbReference type="Proteomes" id="UP000198851"/>
    </source>
</evidence>
<dbReference type="OrthoDB" id="9803381at2"/>
<dbReference type="RefSeq" id="WP_093324515.1">
    <property type="nucleotide sequence ID" value="NZ_FOSZ01000005.1"/>
</dbReference>
<proteinExistence type="predicted"/>
<name>A0A1I4F7M8_9RHOB</name>
<reference evidence="10" key="1">
    <citation type="submission" date="2016-10" db="EMBL/GenBank/DDBJ databases">
        <authorList>
            <person name="Varghese N."/>
            <person name="Submissions S."/>
        </authorList>
    </citation>
    <scope>NUCLEOTIDE SEQUENCE [LARGE SCALE GENOMIC DNA]</scope>
    <source>
        <strain evidence="10">DSM 28453</strain>
    </source>
</reference>
<keyword evidence="10" id="KW-1185">Reference proteome</keyword>
<dbReference type="GO" id="GO:0005886">
    <property type="term" value="C:plasma membrane"/>
    <property type="evidence" value="ECO:0007669"/>
    <property type="project" value="UniProtKB-SubCell"/>
</dbReference>
<dbReference type="Pfam" id="PF00482">
    <property type="entry name" value="T2SSF"/>
    <property type="match status" value="1"/>
</dbReference>
<evidence type="ECO:0000256" key="6">
    <source>
        <dbReference type="SAM" id="Phobius"/>
    </source>
</evidence>
<keyword evidence="3 6" id="KW-0812">Transmembrane</keyword>
<protein>
    <submittedName>
        <fullName evidence="9">Tight adherence protein B</fullName>
    </submittedName>
</protein>
<sequence length="322" mass="35462">MPFSPELLVYGAIFIGVFVLVEGVYLTVFGKSISLNSRVNRRLEMMDKGAKRDEVLEQLRKEMSQHSENRTIPLYSLLAEKAQKAAIAFTPQQLMLMMAGMTVFAFAGLSIGTSTGLTVRIAIAIMVGVGGVYTWVSMKAGKRISLIEEQLPDAIELMVRSLRVGHPFSSAIQIVSKEIEDPLATEFGVIADESAYGRDVGEALKDMAERLDMQDLRFLAVAVTIQQQSGGNLAEILAGLSKVIRARFRLFRRVKAITAEAKWSGKFLSGFPVAALIAINVMDPNYYDEVKTHELFIPGCIAVGMFLACNLFVMRVLTNIKV</sequence>
<feature type="transmembrane region" description="Helical" evidence="6">
    <location>
        <begin position="263"/>
        <end position="283"/>
    </location>
</feature>
<dbReference type="PANTHER" id="PTHR35007">
    <property type="entry name" value="INTEGRAL MEMBRANE PROTEIN-RELATED"/>
    <property type="match status" value="1"/>
</dbReference>
<evidence type="ECO:0000259" key="8">
    <source>
        <dbReference type="Pfam" id="PF19360"/>
    </source>
</evidence>
<evidence type="ECO:0000256" key="2">
    <source>
        <dbReference type="ARBA" id="ARBA00022475"/>
    </source>
</evidence>
<dbReference type="Gene3D" id="1.20.81.30">
    <property type="entry name" value="Type II secretion system (T2SS), domain F"/>
    <property type="match status" value="1"/>
</dbReference>
<dbReference type="PANTHER" id="PTHR35007:SF1">
    <property type="entry name" value="PILUS ASSEMBLY PROTEIN"/>
    <property type="match status" value="1"/>
</dbReference>
<keyword evidence="5 6" id="KW-0472">Membrane</keyword>
<evidence type="ECO:0000256" key="4">
    <source>
        <dbReference type="ARBA" id="ARBA00022989"/>
    </source>
</evidence>
<evidence type="ECO:0000256" key="5">
    <source>
        <dbReference type="ARBA" id="ARBA00023136"/>
    </source>
</evidence>
<dbReference type="Pfam" id="PF19360">
    <property type="entry name" value="TadB_TadC_N"/>
    <property type="match status" value="1"/>
</dbReference>
<dbReference type="InterPro" id="IPR045824">
    <property type="entry name" value="T2SS_TadB-like_N"/>
</dbReference>
<dbReference type="InterPro" id="IPR042094">
    <property type="entry name" value="T2SS_GspF_sf"/>
</dbReference>
<feature type="domain" description="Type II secretion system protein GspF" evidence="7">
    <location>
        <begin position="155"/>
        <end position="263"/>
    </location>
</feature>
<feature type="transmembrane region" description="Helical" evidence="6">
    <location>
        <begin position="94"/>
        <end position="111"/>
    </location>
</feature>
<keyword evidence="4 6" id="KW-1133">Transmembrane helix</keyword>
<evidence type="ECO:0000313" key="9">
    <source>
        <dbReference type="EMBL" id="SFL13968.1"/>
    </source>
</evidence>
<evidence type="ECO:0000256" key="1">
    <source>
        <dbReference type="ARBA" id="ARBA00004651"/>
    </source>
</evidence>
<dbReference type="Proteomes" id="UP000198851">
    <property type="component" value="Unassembled WGS sequence"/>
</dbReference>
<feature type="transmembrane region" description="Helical" evidence="6">
    <location>
        <begin position="7"/>
        <end position="28"/>
    </location>
</feature>
<comment type="subcellular location">
    <subcellularLocation>
        <location evidence="1">Cell membrane</location>
        <topology evidence="1">Multi-pass membrane protein</topology>
    </subcellularLocation>
</comment>
<feature type="transmembrane region" description="Helical" evidence="6">
    <location>
        <begin position="295"/>
        <end position="317"/>
    </location>
</feature>
<dbReference type="STRING" id="1280847.SAMN04488036_105271"/>